<dbReference type="Pfam" id="PF14497">
    <property type="entry name" value="GST_C_3"/>
    <property type="match status" value="1"/>
</dbReference>
<dbReference type="PANTHER" id="PTHR11571">
    <property type="entry name" value="GLUTATHIONE S-TRANSFERASE"/>
    <property type="match status" value="1"/>
</dbReference>
<dbReference type="WBParaSite" id="BXY_0453700.1">
    <property type="protein sequence ID" value="BXY_0453700.1"/>
    <property type="gene ID" value="BXY_0453700"/>
</dbReference>
<dbReference type="PROSITE" id="PS50404">
    <property type="entry name" value="GST_NTER"/>
    <property type="match status" value="1"/>
</dbReference>
<dbReference type="Gene3D" id="3.40.30.10">
    <property type="entry name" value="Glutaredoxin"/>
    <property type="match status" value="1"/>
</dbReference>
<dbReference type="InterPro" id="IPR004046">
    <property type="entry name" value="GST_C"/>
</dbReference>
<reference evidence="4" key="1">
    <citation type="submission" date="2016-11" db="UniProtKB">
        <authorList>
            <consortium name="WormBaseParasite"/>
        </authorList>
    </citation>
    <scope>IDENTIFICATION</scope>
</reference>
<dbReference type="InterPro" id="IPR036249">
    <property type="entry name" value="Thioredoxin-like_sf"/>
</dbReference>
<sequence>MNFIDSNRTMVGAFRRKISMSTQNFGRKVSQMQHILSFMGHANQPEYQLLYLNLRGKGEPIRLFFKYFNIEFTDEKQDYNNYKNVKDTPPLPKMPRLIVNGEFEVNYTSCILQYLAEKHGLLPKTAEDRALANVWGVRLNDYLNQMRPWFYCFLYDNLRPLLEERIESVYKAAVLEDFAVMLQRQLETTKSGFLVGNELSYIDFYAAHLTDLCLTYGPKESLKDFPVLLQHHKKIYSLPELQEYLKNRPEHDF</sequence>
<dbReference type="CDD" id="cd03192">
    <property type="entry name" value="GST_C_Sigma_like"/>
    <property type="match status" value="1"/>
</dbReference>
<evidence type="ECO:0000313" key="3">
    <source>
        <dbReference type="Proteomes" id="UP000095284"/>
    </source>
</evidence>
<dbReference type="PROSITE" id="PS50405">
    <property type="entry name" value="GST_CTER"/>
    <property type="match status" value="1"/>
</dbReference>
<dbReference type="PANTHER" id="PTHR11571:SF256">
    <property type="entry name" value="GST C-TERMINAL DOMAIN-CONTAINING PROTEIN-RELATED"/>
    <property type="match status" value="1"/>
</dbReference>
<dbReference type="eggNOG" id="KOG1695">
    <property type="taxonomic scope" value="Eukaryota"/>
</dbReference>
<dbReference type="InterPro" id="IPR010987">
    <property type="entry name" value="Glutathione-S-Trfase_C-like"/>
</dbReference>
<accession>A0A1I7RUX6</accession>
<dbReference type="Proteomes" id="UP000095284">
    <property type="component" value="Unplaced"/>
</dbReference>
<dbReference type="Gene3D" id="1.20.1050.10">
    <property type="match status" value="1"/>
</dbReference>
<dbReference type="SFLD" id="SFLDS00019">
    <property type="entry name" value="Glutathione_Transferase_(cytos"/>
    <property type="match status" value="1"/>
</dbReference>
<dbReference type="InterPro" id="IPR004045">
    <property type="entry name" value="Glutathione_S-Trfase_N"/>
</dbReference>
<dbReference type="InterPro" id="IPR050213">
    <property type="entry name" value="GST_superfamily"/>
</dbReference>
<organism evidence="3 4">
    <name type="scientific">Bursaphelenchus xylophilus</name>
    <name type="common">Pinewood nematode worm</name>
    <name type="synonym">Aphelenchoides xylophilus</name>
    <dbReference type="NCBI Taxonomy" id="6326"/>
    <lineage>
        <taxon>Eukaryota</taxon>
        <taxon>Metazoa</taxon>
        <taxon>Ecdysozoa</taxon>
        <taxon>Nematoda</taxon>
        <taxon>Chromadorea</taxon>
        <taxon>Rhabditida</taxon>
        <taxon>Tylenchina</taxon>
        <taxon>Tylenchomorpha</taxon>
        <taxon>Aphelenchoidea</taxon>
        <taxon>Aphelenchoididae</taxon>
        <taxon>Bursaphelenchus</taxon>
    </lineage>
</organism>
<proteinExistence type="predicted"/>
<dbReference type="GO" id="GO:0004364">
    <property type="term" value="F:glutathione transferase activity"/>
    <property type="evidence" value="ECO:0007669"/>
    <property type="project" value="TreeGrafter"/>
</dbReference>
<dbReference type="AlphaFoldDB" id="A0A1I7RUX6"/>
<dbReference type="InterPro" id="IPR040079">
    <property type="entry name" value="Glutathione_S-Trfase"/>
</dbReference>
<protein>
    <submittedName>
        <fullName evidence="4">Glutathione transferase</fullName>
    </submittedName>
</protein>
<dbReference type="GO" id="GO:0006749">
    <property type="term" value="P:glutathione metabolic process"/>
    <property type="evidence" value="ECO:0007669"/>
    <property type="project" value="TreeGrafter"/>
</dbReference>
<dbReference type="SUPFAM" id="SSF47616">
    <property type="entry name" value="GST C-terminal domain-like"/>
    <property type="match status" value="1"/>
</dbReference>
<feature type="domain" description="GST N-terminal" evidence="1">
    <location>
        <begin position="45"/>
        <end position="123"/>
    </location>
</feature>
<evidence type="ECO:0000259" key="1">
    <source>
        <dbReference type="PROSITE" id="PS50404"/>
    </source>
</evidence>
<evidence type="ECO:0000313" key="4">
    <source>
        <dbReference type="WBParaSite" id="BXY_0453700.1"/>
    </source>
</evidence>
<dbReference type="SUPFAM" id="SSF52833">
    <property type="entry name" value="Thioredoxin-like"/>
    <property type="match status" value="1"/>
</dbReference>
<dbReference type="InterPro" id="IPR036282">
    <property type="entry name" value="Glutathione-S-Trfase_C_sf"/>
</dbReference>
<evidence type="ECO:0000259" key="2">
    <source>
        <dbReference type="PROSITE" id="PS50405"/>
    </source>
</evidence>
<name>A0A1I7RUX6_BURXY</name>
<feature type="domain" description="GST C-terminal" evidence="2">
    <location>
        <begin position="125"/>
        <end position="253"/>
    </location>
</feature>